<keyword evidence="8" id="KW-0418">Kinase</keyword>
<sequence>MDYKKMAAEILKLVGGEKNVSGVTNCMTRLRFSLNDPKKADVEGIKKVKGVQGVVTKNGQFQVVIGTDVGNVCDEIKKLGNFGDNMAPADNDKEEKKGIVSMFFGTLTAIFQPVIPALAGSGMIKALLALLVALHLVDSGSQTYQIFNAFGDALFYFLPFILAVSAAKRFKCSPYIAAVLAGVLLHPSFTGLNTGDPVHLFGFIPVTMVSYSSSVVPILLIVWVQSYIEKFANKYSPKAVKIFLAPMITIIVTGILGITIAGPLGNLVGQVIAIGFNWLNDYAGWVIPFLMGAFCPFFVMTGMHYCFAPIQTIQYATLGYGTILGPGMLASNIAQGTAALVVGFRTKNKELKQVALSAGVTGLMGITEPALYGVTLRLKRPLYATIIGGGIAGLYAGITGIHTFSSTTAGIFALPVYIGGDGFGNVINAVITILISIVATAIATLILGFDDPKEETEDTAAELPAAEENAAQKASSPAANIVIDSPIEGKVIPLSEVKDDVFSNEIVGKGAAVVPAKGEVRAPEDGTIMSVFDTGHALGMQTKDGVELLIHIGLDTVELKGKYFQVHVKQDDKVKKGDLLITFDPEGIKSAGYDITTPVLVSNSADYLDVVAKKDGQAGAGLITVLTHKA</sequence>
<keyword evidence="9 12" id="KW-1133">Transmembrane helix</keyword>
<dbReference type="Pfam" id="PF02378">
    <property type="entry name" value="PTS_EIIC"/>
    <property type="match status" value="1"/>
</dbReference>
<feature type="domain" description="PTS EIIA type-1" evidence="13">
    <location>
        <begin position="499"/>
        <end position="603"/>
    </location>
</feature>
<dbReference type="NCBIfam" id="TIGR01995">
    <property type="entry name" value="PTS-II-ABC-beta"/>
    <property type="match status" value="1"/>
</dbReference>
<keyword evidence="3" id="KW-1003">Cell membrane</keyword>
<feature type="transmembrane region" description="Helical" evidence="12">
    <location>
        <begin position="315"/>
        <end position="334"/>
    </location>
</feature>
<dbReference type="Gene3D" id="3.30.1360.60">
    <property type="entry name" value="Glucose permease domain IIB"/>
    <property type="match status" value="1"/>
</dbReference>
<evidence type="ECO:0000256" key="1">
    <source>
        <dbReference type="ARBA" id="ARBA00004651"/>
    </source>
</evidence>
<reference evidence="16" key="2">
    <citation type="submission" date="2021-04" db="EMBL/GenBank/DDBJ databases">
        <authorList>
            <person name="Gilroy R."/>
        </authorList>
    </citation>
    <scope>NUCLEOTIDE SEQUENCE</scope>
    <source>
        <strain evidence="16">CHK179-7159</strain>
    </source>
</reference>
<evidence type="ECO:0000259" key="13">
    <source>
        <dbReference type="PROSITE" id="PS51093"/>
    </source>
</evidence>
<feature type="transmembrane region" description="Helical" evidence="12">
    <location>
        <begin position="103"/>
        <end position="134"/>
    </location>
</feature>
<dbReference type="CDD" id="cd00212">
    <property type="entry name" value="PTS_IIB_glc"/>
    <property type="match status" value="1"/>
</dbReference>
<keyword evidence="5 16" id="KW-0808">Transferase</keyword>
<comment type="subcellular location">
    <subcellularLocation>
        <location evidence="1">Cell membrane</location>
        <topology evidence="1">Multi-pass membrane protein</topology>
    </subcellularLocation>
</comment>
<dbReference type="InterPro" id="IPR036878">
    <property type="entry name" value="Glu_permease_IIB"/>
</dbReference>
<name>A0A9D2I4E3_9FIRM</name>
<dbReference type="EC" id="2.7.1.-" evidence="16"/>
<dbReference type="InterPro" id="IPR011297">
    <property type="entry name" value="PTS_IIABC_b_glu"/>
</dbReference>
<dbReference type="EMBL" id="DWYY01000065">
    <property type="protein sequence ID" value="HJA92705.1"/>
    <property type="molecule type" value="Genomic_DNA"/>
</dbReference>
<evidence type="ECO:0000256" key="5">
    <source>
        <dbReference type="ARBA" id="ARBA00022679"/>
    </source>
</evidence>
<dbReference type="FunFam" id="3.30.1360.60:FF:000001">
    <property type="entry name" value="PTS system glucose-specific IIBC component PtsG"/>
    <property type="match status" value="1"/>
</dbReference>
<evidence type="ECO:0000256" key="7">
    <source>
        <dbReference type="ARBA" id="ARBA00022692"/>
    </source>
</evidence>
<organism evidence="16 17">
    <name type="scientific">Candidatus Eisenbergiella merdipullorum</name>
    <dbReference type="NCBI Taxonomy" id="2838553"/>
    <lineage>
        <taxon>Bacteria</taxon>
        <taxon>Bacillati</taxon>
        <taxon>Bacillota</taxon>
        <taxon>Clostridia</taxon>
        <taxon>Lachnospirales</taxon>
        <taxon>Lachnospiraceae</taxon>
        <taxon>Eisenbergiella</taxon>
    </lineage>
</organism>
<dbReference type="InterPro" id="IPR001996">
    <property type="entry name" value="PTS_IIB_1"/>
</dbReference>
<dbReference type="InterPro" id="IPR003352">
    <property type="entry name" value="PTS_EIIC"/>
</dbReference>
<evidence type="ECO:0000256" key="9">
    <source>
        <dbReference type="ARBA" id="ARBA00022989"/>
    </source>
</evidence>
<dbReference type="InterPro" id="IPR013013">
    <property type="entry name" value="PTS_EIIC_1"/>
</dbReference>
<feature type="domain" description="PTS EIIB type-1" evidence="14">
    <location>
        <begin position="4"/>
        <end position="86"/>
    </location>
</feature>
<evidence type="ECO:0000256" key="3">
    <source>
        <dbReference type="ARBA" id="ARBA00022475"/>
    </source>
</evidence>
<evidence type="ECO:0000256" key="12">
    <source>
        <dbReference type="SAM" id="Phobius"/>
    </source>
</evidence>
<evidence type="ECO:0000256" key="2">
    <source>
        <dbReference type="ARBA" id="ARBA00022448"/>
    </source>
</evidence>
<dbReference type="PROSITE" id="PS51098">
    <property type="entry name" value="PTS_EIIB_TYPE_1"/>
    <property type="match status" value="1"/>
</dbReference>
<dbReference type="GO" id="GO:0090589">
    <property type="term" value="F:protein-phosphocysteine-trehalose phosphotransferase system transporter activity"/>
    <property type="evidence" value="ECO:0007669"/>
    <property type="project" value="TreeGrafter"/>
</dbReference>
<comment type="caution">
    <text evidence="16">The sequence shown here is derived from an EMBL/GenBank/DDBJ whole genome shotgun (WGS) entry which is preliminary data.</text>
</comment>
<feature type="transmembrane region" description="Helical" evidence="12">
    <location>
        <begin position="354"/>
        <end position="375"/>
    </location>
</feature>
<dbReference type="Pfam" id="PF00358">
    <property type="entry name" value="PTS_EIIA_1"/>
    <property type="match status" value="1"/>
</dbReference>
<feature type="active site" description="Phosphocysteine intermediate; for EIIB activity" evidence="11">
    <location>
        <position position="26"/>
    </location>
</feature>
<evidence type="ECO:0000256" key="4">
    <source>
        <dbReference type="ARBA" id="ARBA00022597"/>
    </source>
</evidence>
<dbReference type="NCBIfam" id="TIGR00830">
    <property type="entry name" value="PTBA"/>
    <property type="match status" value="1"/>
</dbReference>
<proteinExistence type="predicted"/>
<dbReference type="GO" id="GO:0009401">
    <property type="term" value="P:phosphoenolpyruvate-dependent sugar phosphotransferase system"/>
    <property type="evidence" value="ECO:0007669"/>
    <property type="project" value="UniProtKB-KW"/>
</dbReference>
<feature type="transmembrane region" description="Helical" evidence="12">
    <location>
        <begin position="242"/>
        <end position="262"/>
    </location>
</feature>
<keyword evidence="7 12" id="KW-0812">Transmembrane</keyword>
<dbReference type="SUPFAM" id="SSF55604">
    <property type="entry name" value="Glucose permease domain IIB"/>
    <property type="match status" value="1"/>
</dbReference>
<gene>
    <name evidence="16" type="ORF">H9717_06260</name>
</gene>
<accession>A0A9D2I4E3</accession>
<feature type="domain" description="PTS EIIC type-1" evidence="15">
    <location>
        <begin position="105"/>
        <end position="463"/>
    </location>
</feature>
<dbReference type="Proteomes" id="UP000886858">
    <property type="component" value="Unassembled WGS sequence"/>
</dbReference>
<protein>
    <submittedName>
        <fullName evidence="16">Beta-glucoside-specific PTS transporter subunit IIABC</fullName>
        <ecNumber evidence="16">2.7.1.-</ecNumber>
    </submittedName>
</protein>
<keyword evidence="6" id="KW-0598">Phosphotransferase system</keyword>
<keyword evidence="4" id="KW-0762">Sugar transport</keyword>
<feature type="transmembrane region" description="Helical" evidence="12">
    <location>
        <begin position="282"/>
        <end position="303"/>
    </location>
</feature>
<dbReference type="GO" id="GO:0016301">
    <property type="term" value="F:kinase activity"/>
    <property type="evidence" value="ECO:0007669"/>
    <property type="project" value="UniProtKB-KW"/>
</dbReference>
<dbReference type="InterPro" id="IPR050558">
    <property type="entry name" value="PTS_Sugar-Specific_Components"/>
</dbReference>
<dbReference type="PANTHER" id="PTHR30175:SF1">
    <property type="entry name" value="PTS SYSTEM ARBUTIN-, CELLOBIOSE-, AND SALICIN-SPECIFIC EIIBC COMPONENT-RELATED"/>
    <property type="match status" value="1"/>
</dbReference>
<dbReference type="GO" id="GO:0005886">
    <property type="term" value="C:plasma membrane"/>
    <property type="evidence" value="ECO:0007669"/>
    <property type="project" value="UniProtKB-SubCell"/>
</dbReference>
<dbReference type="Gene3D" id="2.70.70.10">
    <property type="entry name" value="Glucose Permease (Domain IIA)"/>
    <property type="match status" value="1"/>
</dbReference>
<evidence type="ECO:0000256" key="6">
    <source>
        <dbReference type="ARBA" id="ARBA00022683"/>
    </source>
</evidence>
<dbReference type="PROSITE" id="PS51093">
    <property type="entry name" value="PTS_EIIA_TYPE_1"/>
    <property type="match status" value="1"/>
</dbReference>
<evidence type="ECO:0000256" key="11">
    <source>
        <dbReference type="PROSITE-ProRule" id="PRU00421"/>
    </source>
</evidence>
<dbReference type="GO" id="GO:0015771">
    <property type="term" value="P:trehalose transport"/>
    <property type="evidence" value="ECO:0007669"/>
    <property type="project" value="TreeGrafter"/>
</dbReference>
<dbReference type="FunFam" id="2.70.70.10:FF:000001">
    <property type="entry name" value="PTS system glucose-specific IIA component"/>
    <property type="match status" value="1"/>
</dbReference>
<dbReference type="GO" id="GO:0008982">
    <property type="term" value="F:protein-N(PI)-phosphohistidine-sugar phosphotransferase activity"/>
    <property type="evidence" value="ECO:0007669"/>
    <property type="project" value="InterPro"/>
</dbReference>
<feature type="transmembrane region" description="Helical" evidence="12">
    <location>
        <begin position="198"/>
        <end position="222"/>
    </location>
</feature>
<feature type="transmembrane region" description="Helical" evidence="12">
    <location>
        <begin position="146"/>
        <end position="167"/>
    </location>
</feature>
<dbReference type="InterPro" id="IPR011055">
    <property type="entry name" value="Dup_hybrid_motif"/>
</dbReference>
<dbReference type="PROSITE" id="PS51103">
    <property type="entry name" value="PTS_EIIC_TYPE_1"/>
    <property type="match status" value="1"/>
</dbReference>
<keyword evidence="10 12" id="KW-0472">Membrane</keyword>
<dbReference type="PANTHER" id="PTHR30175">
    <property type="entry name" value="PHOSPHOTRANSFERASE SYSTEM TRANSPORT PROTEIN"/>
    <property type="match status" value="1"/>
</dbReference>
<dbReference type="InterPro" id="IPR001127">
    <property type="entry name" value="PTS_EIIA_1_perm"/>
</dbReference>
<dbReference type="PROSITE" id="PS00371">
    <property type="entry name" value="PTS_EIIA_TYPE_1_HIS"/>
    <property type="match status" value="1"/>
</dbReference>
<dbReference type="AlphaFoldDB" id="A0A9D2I4E3"/>
<evidence type="ECO:0000256" key="10">
    <source>
        <dbReference type="ARBA" id="ARBA00023136"/>
    </source>
</evidence>
<feature type="transmembrane region" description="Helical" evidence="12">
    <location>
        <begin position="174"/>
        <end position="192"/>
    </location>
</feature>
<reference evidence="16" key="1">
    <citation type="journal article" date="2021" name="PeerJ">
        <title>Extensive microbial diversity within the chicken gut microbiome revealed by metagenomics and culture.</title>
        <authorList>
            <person name="Gilroy R."/>
            <person name="Ravi A."/>
            <person name="Getino M."/>
            <person name="Pursley I."/>
            <person name="Horton D.L."/>
            <person name="Alikhan N.F."/>
            <person name="Baker D."/>
            <person name="Gharbi K."/>
            <person name="Hall N."/>
            <person name="Watson M."/>
            <person name="Adriaenssens E.M."/>
            <person name="Foster-Nyarko E."/>
            <person name="Jarju S."/>
            <person name="Secka A."/>
            <person name="Antonio M."/>
            <person name="Oren A."/>
            <person name="Chaudhuri R.R."/>
            <person name="La Ragione R."/>
            <person name="Hildebrand F."/>
            <person name="Pallen M.J."/>
        </authorList>
    </citation>
    <scope>NUCLEOTIDE SEQUENCE</scope>
    <source>
        <strain evidence="16">CHK179-7159</strain>
    </source>
</reference>
<feature type="transmembrane region" description="Helical" evidence="12">
    <location>
        <begin position="382"/>
        <end position="405"/>
    </location>
</feature>
<dbReference type="PROSITE" id="PS01035">
    <property type="entry name" value="PTS_EIIB_TYPE_1_CYS"/>
    <property type="match status" value="1"/>
</dbReference>
<evidence type="ECO:0000256" key="8">
    <source>
        <dbReference type="ARBA" id="ARBA00022777"/>
    </source>
</evidence>
<evidence type="ECO:0000313" key="16">
    <source>
        <dbReference type="EMBL" id="HJA92705.1"/>
    </source>
</evidence>
<dbReference type="Pfam" id="PF00367">
    <property type="entry name" value="PTS_EIIB"/>
    <property type="match status" value="1"/>
</dbReference>
<dbReference type="InterPro" id="IPR018113">
    <property type="entry name" value="PTrfase_EIIB_Cys"/>
</dbReference>
<feature type="transmembrane region" description="Helical" evidence="12">
    <location>
        <begin position="425"/>
        <end position="449"/>
    </location>
</feature>
<dbReference type="SUPFAM" id="SSF51261">
    <property type="entry name" value="Duplicated hybrid motif"/>
    <property type="match status" value="1"/>
</dbReference>
<evidence type="ECO:0000259" key="14">
    <source>
        <dbReference type="PROSITE" id="PS51098"/>
    </source>
</evidence>
<evidence type="ECO:0000259" key="15">
    <source>
        <dbReference type="PROSITE" id="PS51103"/>
    </source>
</evidence>
<evidence type="ECO:0000313" key="17">
    <source>
        <dbReference type="Proteomes" id="UP000886858"/>
    </source>
</evidence>
<keyword evidence="2" id="KW-0813">Transport</keyword>